<evidence type="ECO:0000256" key="3">
    <source>
        <dbReference type="ARBA" id="ARBA00012438"/>
    </source>
</evidence>
<dbReference type="GO" id="GO:0000155">
    <property type="term" value="F:phosphorelay sensor kinase activity"/>
    <property type="evidence" value="ECO:0007669"/>
    <property type="project" value="InterPro"/>
</dbReference>
<dbReference type="GO" id="GO:0030295">
    <property type="term" value="F:protein kinase activator activity"/>
    <property type="evidence" value="ECO:0007669"/>
    <property type="project" value="TreeGrafter"/>
</dbReference>
<evidence type="ECO:0000256" key="6">
    <source>
        <dbReference type="ARBA" id="ARBA00022692"/>
    </source>
</evidence>
<keyword evidence="12 13" id="KW-0472">Membrane</keyword>
<dbReference type="Proteomes" id="UP000000442">
    <property type="component" value="Chromosome"/>
</dbReference>
<feature type="domain" description="Histidine kinase" evidence="14">
    <location>
        <begin position="370"/>
        <end position="588"/>
    </location>
</feature>
<dbReference type="SUPFAM" id="SSF55874">
    <property type="entry name" value="ATPase domain of HSP90 chaperone/DNA topoisomerase II/histidine kinase"/>
    <property type="match status" value="1"/>
</dbReference>
<dbReference type="Pfam" id="PF00672">
    <property type="entry name" value="HAMP"/>
    <property type="match status" value="1"/>
</dbReference>
<dbReference type="Pfam" id="PF00989">
    <property type="entry name" value="PAS"/>
    <property type="match status" value="1"/>
</dbReference>
<dbReference type="EC" id="2.7.13.3" evidence="3"/>
<feature type="domain" description="HAMP" evidence="15">
    <location>
        <begin position="189"/>
        <end position="241"/>
    </location>
</feature>
<dbReference type="Gene3D" id="1.10.287.130">
    <property type="match status" value="1"/>
</dbReference>
<proteinExistence type="predicted"/>
<comment type="subcellular location">
    <subcellularLocation>
        <location evidence="2">Membrane</location>
        <topology evidence="2">Multi-pass membrane protein</topology>
    </subcellularLocation>
</comment>
<dbReference type="SMART" id="SM00091">
    <property type="entry name" value="PAS"/>
    <property type="match status" value="1"/>
</dbReference>
<evidence type="ECO:0000256" key="8">
    <source>
        <dbReference type="ARBA" id="ARBA00022777"/>
    </source>
</evidence>
<dbReference type="Gene3D" id="3.30.565.10">
    <property type="entry name" value="Histidine kinase-like ATPase, C-terminal domain"/>
    <property type="match status" value="1"/>
</dbReference>
<dbReference type="PROSITE" id="PS50885">
    <property type="entry name" value="HAMP"/>
    <property type="match status" value="1"/>
</dbReference>
<dbReference type="InterPro" id="IPR035965">
    <property type="entry name" value="PAS-like_dom_sf"/>
</dbReference>
<dbReference type="NCBIfam" id="TIGR00229">
    <property type="entry name" value="sensory_box"/>
    <property type="match status" value="1"/>
</dbReference>
<keyword evidence="9" id="KW-0067">ATP-binding</keyword>
<dbReference type="FunFam" id="3.30.565.10:FF:000006">
    <property type="entry name" value="Sensor histidine kinase WalK"/>
    <property type="match status" value="1"/>
</dbReference>
<dbReference type="CDD" id="cd00130">
    <property type="entry name" value="PAS"/>
    <property type="match status" value="1"/>
</dbReference>
<dbReference type="EMBL" id="CP001087">
    <property type="protein sequence ID" value="ACN13363.1"/>
    <property type="molecule type" value="Genomic_DNA"/>
</dbReference>
<dbReference type="RefSeq" id="WP_012662612.1">
    <property type="nucleotide sequence ID" value="NC_012108.1"/>
</dbReference>
<dbReference type="InterPro" id="IPR003594">
    <property type="entry name" value="HATPase_dom"/>
</dbReference>
<name>C0QFG7_DESAH</name>
<dbReference type="InterPro" id="IPR004358">
    <property type="entry name" value="Sig_transdc_His_kin-like_C"/>
</dbReference>
<dbReference type="CDD" id="cd00082">
    <property type="entry name" value="HisKA"/>
    <property type="match status" value="1"/>
</dbReference>
<feature type="transmembrane region" description="Helical" evidence="13">
    <location>
        <begin position="12"/>
        <end position="30"/>
    </location>
</feature>
<evidence type="ECO:0000313" key="16">
    <source>
        <dbReference type="EMBL" id="ACN13363.1"/>
    </source>
</evidence>
<dbReference type="GO" id="GO:0007234">
    <property type="term" value="P:osmosensory signaling via phosphorelay pathway"/>
    <property type="evidence" value="ECO:0007669"/>
    <property type="project" value="TreeGrafter"/>
</dbReference>
<keyword evidence="10 13" id="KW-1133">Transmembrane helix</keyword>
<dbReference type="PANTHER" id="PTHR42878">
    <property type="entry name" value="TWO-COMPONENT HISTIDINE KINASE"/>
    <property type="match status" value="1"/>
</dbReference>
<dbReference type="PROSITE" id="PS50109">
    <property type="entry name" value="HIS_KIN"/>
    <property type="match status" value="1"/>
</dbReference>
<dbReference type="InterPro" id="IPR005467">
    <property type="entry name" value="His_kinase_dom"/>
</dbReference>
<gene>
    <name evidence="16" type="ordered locus">HRM2_02410</name>
</gene>
<keyword evidence="6 13" id="KW-0812">Transmembrane</keyword>
<dbReference type="CDD" id="cd06225">
    <property type="entry name" value="HAMP"/>
    <property type="match status" value="1"/>
</dbReference>
<evidence type="ECO:0000256" key="11">
    <source>
        <dbReference type="ARBA" id="ARBA00023012"/>
    </source>
</evidence>
<dbReference type="InterPro" id="IPR031967">
    <property type="entry name" value="PhoR_single_Cache-like_dom"/>
</dbReference>
<evidence type="ECO:0000313" key="17">
    <source>
        <dbReference type="Proteomes" id="UP000000442"/>
    </source>
</evidence>
<dbReference type="InterPro" id="IPR036097">
    <property type="entry name" value="HisK_dim/P_sf"/>
</dbReference>
<dbReference type="FunFam" id="1.10.287.130:FF:000001">
    <property type="entry name" value="Two-component sensor histidine kinase"/>
    <property type="match status" value="1"/>
</dbReference>
<evidence type="ECO:0000256" key="7">
    <source>
        <dbReference type="ARBA" id="ARBA00022741"/>
    </source>
</evidence>
<dbReference type="Pfam" id="PF00512">
    <property type="entry name" value="HisKA"/>
    <property type="match status" value="1"/>
</dbReference>
<dbReference type="STRING" id="177437.HRM2_02410"/>
<dbReference type="InterPro" id="IPR000014">
    <property type="entry name" value="PAS"/>
</dbReference>
<dbReference type="SMART" id="SM00304">
    <property type="entry name" value="HAMP"/>
    <property type="match status" value="1"/>
</dbReference>
<dbReference type="KEGG" id="dat:HRM2_02410"/>
<reference evidence="16 17" key="1">
    <citation type="journal article" date="2009" name="Environ. Microbiol.">
        <title>Genome sequence of Desulfobacterium autotrophicum HRM2, a marine sulfate reducer oxidizing organic carbon completely to carbon dioxide.</title>
        <authorList>
            <person name="Strittmatter A.W."/>
            <person name="Liesegang H."/>
            <person name="Rabus R."/>
            <person name="Decker I."/>
            <person name="Amann J."/>
            <person name="Andres S."/>
            <person name="Henne A."/>
            <person name="Fricke W.F."/>
            <person name="Martinez-Arias R."/>
            <person name="Bartels D."/>
            <person name="Goesmann A."/>
            <person name="Krause L."/>
            <person name="Puehler A."/>
            <person name="Klenk H.P."/>
            <person name="Richter M."/>
            <person name="Schuler M."/>
            <person name="Gloeckner F.O."/>
            <person name="Meyerdierks A."/>
            <person name="Gottschalk G."/>
            <person name="Amann R."/>
        </authorList>
    </citation>
    <scope>NUCLEOTIDE SEQUENCE [LARGE SCALE GENOMIC DNA]</scope>
    <source>
        <strain evidence="17">ATCC 43914 / DSM 3382 / HRM2</strain>
    </source>
</reference>
<dbReference type="InterPro" id="IPR003661">
    <property type="entry name" value="HisK_dim/P_dom"/>
</dbReference>
<organism evidence="16 17">
    <name type="scientific">Desulforapulum autotrophicum (strain ATCC 43914 / DSM 3382 / VKM B-1955 / HRM2)</name>
    <name type="common">Desulfobacterium autotrophicum</name>
    <dbReference type="NCBI Taxonomy" id="177437"/>
    <lineage>
        <taxon>Bacteria</taxon>
        <taxon>Pseudomonadati</taxon>
        <taxon>Thermodesulfobacteriota</taxon>
        <taxon>Desulfobacteria</taxon>
        <taxon>Desulfobacterales</taxon>
        <taxon>Desulfobacteraceae</taxon>
        <taxon>Desulforapulum</taxon>
    </lineage>
</organism>
<evidence type="ECO:0000256" key="4">
    <source>
        <dbReference type="ARBA" id="ARBA00022553"/>
    </source>
</evidence>
<dbReference type="SUPFAM" id="SSF158472">
    <property type="entry name" value="HAMP domain-like"/>
    <property type="match status" value="1"/>
</dbReference>
<dbReference type="PRINTS" id="PR00344">
    <property type="entry name" value="BCTRLSENSOR"/>
</dbReference>
<dbReference type="HOGENOM" id="CLU_000445_89_2_7"/>
<dbReference type="Gene3D" id="6.10.340.10">
    <property type="match status" value="1"/>
</dbReference>
<dbReference type="SUPFAM" id="SSF47384">
    <property type="entry name" value="Homodimeric domain of signal transducing histidine kinase"/>
    <property type="match status" value="1"/>
</dbReference>
<evidence type="ECO:0000256" key="9">
    <source>
        <dbReference type="ARBA" id="ARBA00022840"/>
    </source>
</evidence>
<keyword evidence="4" id="KW-0597">Phosphoprotein</keyword>
<dbReference type="InterPro" id="IPR003660">
    <property type="entry name" value="HAMP_dom"/>
</dbReference>
<dbReference type="GO" id="GO:0000156">
    <property type="term" value="F:phosphorelay response regulator activity"/>
    <property type="evidence" value="ECO:0007669"/>
    <property type="project" value="TreeGrafter"/>
</dbReference>
<dbReference type="GO" id="GO:0005524">
    <property type="term" value="F:ATP binding"/>
    <property type="evidence" value="ECO:0007669"/>
    <property type="project" value="UniProtKB-KW"/>
</dbReference>
<dbReference type="CDD" id="cd00075">
    <property type="entry name" value="HATPase"/>
    <property type="match status" value="1"/>
</dbReference>
<protein>
    <recommendedName>
        <fullName evidence="3">histidine kinase</fullName>
        <ecNumber evidence="3">2.7.13.3</ecNumber>
    </recommendedName>
</protein>
<dbReference type="PANTHER" id="PTHR42878:SF7">
    <property type="entry name" value="SENSOR HISTIDINE KINASE GLRK"/>
    <property type="match status" value="1"/>
</dbReference>
<dbReference type="GO" id="GO:0016020">
    <property type="term" value="C:membrane"/>
    <property type="evidence" value="ECO:0007669"/>
    <property type="project" value="UniProtKB-SubCell"/>
</dbReference>
<keyword evidence="11" id="KW-0902">Two-component regulatory system</keyword>
<keyword evidence="5 16" id="KW-0808">Transferase</keyword>
<evidence type="ECO:0000256" key="10">
    <source>
        <dbReference type="ARBA" id="ARBA00022989"/>
    </source>
</evidence>
<dbReference type="Pfam" id="PF02518">
    <property type="entry name" value="HATPase_c"/>
    <property type="match status" value="1"/>
</dbReference>
<evidence type="ECO:0000256" key="12">
    <source>
        <dbReference type="ARBA" id="ARBA00023136"/>
    </source>
</evidence>
<evidence type="ECO:0000259" key="15">
    <source>
        <dbReference type="PROSITE" id="PS50885"/>
    </source>
</evidence>
<evidence type="ECO:0000256" key="13">
    <source>
        <dbReference type="SAM" id="Phobius"/>
    </source>
</evidence>
<dbReference type="Pfam" id="PF16736">
    <property type="entry name" value="sCache_like"/>
    <property type="match status" value="1"/>
</dbReference>
<dbReference type="Gene3D" id="3.30.450.20">
    <property type="entry name" value="PAS domain"/>
    <property type="match status" value="1"/>
</dbReference>
<dbReference type="SMART" id="SM00387">
    <property type="entry name" value="HATPase_c"/>
    <property type="match status" value="1"/>
</dbReference>
<dbReference type="InterPro" id="IPR050351">
    <property type="entry name" value="BphY/WalK/GraS-like"/>
</dbReference>
<dbReference type="AlphaFoldDB" id="C0QFG7"/>
<dbReference type="InterPro" id="IPR013767">
    <property type="entry name" value="PAS_fold"/>
</dbReference>
<dbReference type="SUPFAM" id="SSF55785">
    <property type="entry name" value="PYP-like sensor domain (PAS domain)"/>
    <property type="match status" value="1"/>
</dbReference>
<evidence type="ECO:0000259" key="14">
    <source>
        <dbReference type="PROSITE" id="PS50109"/>
    </source>
</evidence>
<keyword evidence="7" id="KW-0547">Nucleotide-binding</keyword>
<evidence type="ECO:0000256" key="1">
    <source>
        <dbReference type="ARBA" id="ARBA00000085"/>
    </source>
</evidence>
<keyword evidence="8 16" id="KW-0418">Kinase</keyword>
<sequence>MSEKKRRLLWRIFPSFFIITVVSLAAVTYYSTGFFKRYFLAGSEDQLTTQAQLIRREISGKTPDRINDICLAIGRTTGTRVTVILSSGRVIGDSLGDVQEMENHRIRPEIVSALRADKGVSVRYSDTLNQNMMYVALPLETDGAVTTVVRTALSVSAMDVEIKRVQTNLMIALMLTVLAAAGASLFVSRRITRPLEQMKAGAGGLARGDLTLRLAMPDTEELSELALTINHMAERLDEKIKSAEDRTMELEAVLSSMGEGVIAVDLNERVLMVNRAVAGIFDHPIETMTNKNILEIARNYDLHKFIKRALASPDSIGENITLTDTGKRLFNVHSNTLSNAQGERMGTLIIFHDITRMHRLETMHKDFAANVSHELKTPLTSIKGFIETLQDLDESEALTRREGFLTIIEKNVNRMIALVDDLMALSKLERQEGDKTVFEPHDLSAVIKSARAACRTRSESGRVTVKADLSGPLFIPMDTLLVEQALVNLLDNALKYSEPGGEVLIQVAQEKGSALIRVIDSGPGIGQEHLSRIFERFYRVDSARSTDMGGTGLGLAIVKHIVQYHNGTIRVESTPDKGAMFEISLPLA</sequence>
<comment type="catalytic activity">
    <reaction evidence="1">
        <text>ATP + protein L-histidine = ADP + protein N-phospho-L-histidine.</text>
        <dbReference type="EC" id="2.7.13.3"/>
    </reaction>
</comment>
<dbReference type="eggNOG" id="COG5002">
    <property type="taxonomic scope" value="Bacteria"/>
</dbReference>
<dbReference type="InterPro" id="IPR036890">
    <property type="entry name" value="HATPase_C_sf"/>
</dbReference>
<dbReference type="OrthoDB" id="9813151at2"/>
<dbReference type="GO" id="GO:0006355">
    <property type="term" value="P:regulation of DNA-templated transcription"/>
    <property type="evidence" value="ECO:0007669"/>
    <property type="project" value="InterPro"/>
</dbReference>
<accession>C0QFG7</accession>
<evidence type="ECO:0000256" key="2">
    <source>
        <dbReference type="ARBA" id="ARBA00004141"/>
    </source>
</evidence>
<keyword evidence="17" id="KW-1185">Reference proteome</keyword>
<evidence type="ECO:0000256" key="5">
    <source>
        <dbReference type="ARBA" id="ARBA00022679"/>
    </source>
</evidence>
<dbReference type="SMART" id="SM00388">
    <property type="entry name" value="HisKA"/>
    <property type="match status" value="1"/>
</dbReference>